<dbReference type="GO" id="GO:0016702">
    <property type="term" value="F:oxidoreductase activity, acting on single donors with incorporation of molecular oxygen, incorporation of two atoms of oxygen"/>
    <property type="evidence" value="ECO:0007669"/>
    <property type="project" value="UniProtKB-ARBA"/>
</dbReference>
<protein>
    <submittedName>
        <fullName evidence="7">16368_t:CDS:1</fullName>
    </submittedName>
</protein>
<evidence type="ECO:0000259" key="6">
    <source>
        <dbReference type="Pfam" id="PF02900"/>
    </source>
</evidence>
<proteinExistence type="inferred from homology"/>
<dbReference type="AlphaFoldDB" id="A0A9N9D8T2"/>
<evidence type="ECO:0000313" key="7">
    <source>
        <dbReference type="EMBL" id="CAG8629420.1"/>
    </source>
</evidence>
<feature type="domain" description="Extradiol ring-cleavage dioxygenase class III enzyme subunit B" evidence="6">
    <location>
        <begin position="11"/>
        <end position="235"/>
    </location>
</feature>
<evidence type="ECO:0000256" key="4">
    <source>
        <dbReference type="ARBA" id="ARBA00022833"/>
    </source>
</evidence>
<evidence type="ECO:0000256" key="1">
    <source>
        <dbReference type="ARBA" id="ARBA00001947"/>
    </source>
</evidence>
<dbReference type="EMBL" id="CAJVPV010008339">
    <property type="protein sequence ID" value="CAG8629420.1"/>
    <property type="molecule type" value="Genomic_DNA"/>
</dbReference>
<dbReference type="PIRSF" id="PIRSF006157">
    <property type="entry name" value="Doxgns_DODA"/>
    <property type="match status" value="1"/>
</dbReference>
<evidence type="ECO:0000256" key="3">
    <source>
        <dbReference type="ARBA" id="ARBA00022723"/>
    </source>
</evidence>
<dbReference type="PANTHER" id="PTHR30096">
    <property type="entry name" value="4,5-DOPA DIOXYGENASE EXTRADIOL-LIKE PROTEIN"/>
    <property type="match status" value="1"/>
</dbReference>
<comment type="similarity">
    <text evidence="2">Belongs to the DODA-type extradiol aromatic ring-opening dioxygenase family.</text>
</comment>
<keyword evidence="4" id="KW-0862">Zinc</keyword>
<keyword evidence="8" id="KW-1185">Reference proteome</keyword>
<feature type="non-terminal residue" evidence="7">
    <location>
        <position position="258"/>
    </location>
</feature>
<evidence type="ECO:0000256" key="2">
    <source>
        <dbReference type="ARBA" id="ARBA00007581"/>
    </source>
</evidence>
<dbReference type="InterPro" id="IPR004183">
    <property type="entry name" value="Xdiol_dOase_suB"/>
</dbReference>
<dbReference type="CDD" id="cd07363">
    <property type="entry name" value="45_DOPA_Dioxygenase"/>
    <property type="match status" value="1"/>
</dbReference>
<dbReference type="SUPFAM" id="SSF53213">
    <property type="entry name" value="LigB-like"/>
    <property type="match status" value="1"/>
</dbReference>
<organism evidence="7 8">
    <name type="scientific">Acaulospora morrowiae</name>
    <dbReference type="NCBI Taxonomy" id="94023"/>
    <lineage>
        <taxon>Eukaryota</taxon>
        <taxon>Fungi</taxon>
        <taxon>Fungi incertae sedis</taxon>
        <taxon>Mucoromycota</taxon>
        <taxon>Glomeromycotina</taxon>
        <taxon>Glomeromycetes</taxon>
        <taxon>Diversisporales</taxon>
        <taxon>Acaulosporaceae</taxon>
        <taxon>Acaulospora</taxon>
    </lineage>
</organism>
<dbReference type="GO" id="GO:0008270">
    <property type="term" value="F:zinc ion binding"/>
    <property type="evidence" value="ECO:0007669"/>
    <property type="project" value="InterPro"/>
</dbReference>
<dbReference type="Pfam" id="PF02900">
    <property type="entry name" value="LigB"/>
    <property type="match status" value="1"/>
</dbReference>
<name>A0A9N9D8T2_9GLOM</name>
<dbReference type="GO" id="GO:0008198">
    <property type="term" value="F:ferrous iron binding"/>
    <property type="evidence" value="ECO:0007669"/>
    <property type="project" value="InterPro"/>
</dbReference>
<comment type="caution">
    <text evidence="7">The sequence shown here is derived from an EMBL/GenBank/DDBJ whole genome shotgun (WGS) entry which is preliminary data.</text>
</comment>
<evidence type="ECO:0000256" key="5">
    <source>
        <dbReference type="ARBA" id="ARBA00023002"/>
    </source>
</evidence>
<dbReference type="Proteomes" id="UP000789342">
    <property type="component" value="Unassembled WGS sequence"/>
</dbReference>
<dbReference type="OrthoDB" id="7396853at2759"/>
<dbReference type="Gene3D" id="3.40.830.10">
    <property type="entry name" value="LigB-like"/>
    <property type="match status" value="1"/>
</dbReference>
<keyword evidence="3" id="KW-0479">Metal-binding</keyword>
<reference evidence="7" key="1">
    <citation type="submission" date="2021-06" db="EMBL/GenBank/DDBJ databases">
        <authorList>
            <person name="Kallberg Y."/>
            <person name="Tangrot J."/>
            <person name="Rosling A."/>
        </authorList>
    </citation>
    <scope>NUCLEOTIDE SEQUENCE</scope>
    <source>
        <strain evidence="7">CL551</strain>
    </source>
</reference>
<dbReference type="PANTHER" id="PTHR30096:SF0">
    <property type="entry name" value="4,5-DOPA DIOXYGENASE EXTRADIOL-LIKE PROTEIN"/>
    <property type="match status" value="1"/>
</dbReference>
<comment type="cofactor">
    <cofactor evidence="1">
        <name>Zn(2+)</name>
        <dbReference type="ChEBI" id="CHEBI:29105"/>
    </cofactor>
</comment>
<evidence type="ECO:0000313" key="8">
    <source>
        <dbReference type="Proteomes" id="UP000789342"/>
    </source>
</evidence>
<keyword evidence="5" id="KW-0560">Oxidoreductase</keyword>
<sequence>PNLAIEYDAGGHKFFQRFGKIIQEIKPKAIVVISAHWETSEGIRVGSFERVTPIIYDFGIPIKELYQLTYHGKGSPKLAERIVDLLSPQFNVTIDTKRGFDHGVWIPLKVAIPEPKDLPIVQVSLNGRAPFEYHVKVGQALAPLRDEDVLLIGSGSMVHNLRAFFSGNNDALSYSKSFDRDVEKCITEYSGKEREEKLIMFKDHPLLKKAHPTVEHFVPLHVIAGASGNDQAKKIYEEFLPGLSMSSIEFDGENQDPE</sequence>
<dbReference type="InterPro" id="IPR014436">
    <property type="entry name" value="Extradiol_dOase_DODA"/>
</dbReference>
<accession>A0A9N9D8T2</accession>
<gene>
    <name evidence="7" type="ORF">AMORRO_LOCUS9018</name>
</gene>